<protein>
    <recommendedName>
        <fullName evidence="5">EF-hand domain-containing protein</fullName>
    </recommendedName>
</protein>
<dbReference type="RefSeq" id="WP_003517042.1">
    <property type="nucleotide sequence ID" value="NZ_CP013828.1"/>
</dbReference>
<feature type="chain" id="PRO_5044210186" description="EF-hand domain-containing protein" evidence="2">
    <location>
        <begin position="25"/>
        <end position="376"/>
    </location>
</feature>
<dbReference type="AlphaFoldDB" id="A0AB36TEJ9"/>
<accession>A0AB36TEJ9</accession>
<dbReference type="GeneID" id="35805662"/>
<reference evidence="3 4" key="1">
    <citation type="submission" date="2017-09" db="EMBL/GenBank/DDBJ databases">
        <title>Evaluation of Pacific Biosciences Sequencing Technology to Finishing C. thermocellum Genome Sequences.</title>
        <authorList>
            <person name="Brown S."/>
        </authorList>
    </citation>
    <scope>NUCLEOTIDE SEQUENCE [LARGE SCALE GENOMIC DNA]</scope>
    <source>
        <strain evidence="3 4">AD2</strain>
    </source>
</reference>
<evidence type="ECO:0000256" key="2">
    <source>
        <dbReference type="SAM" id="SignalP"/>
    </source>
</evidence>
<evidence type="ECO:0000256" key="1">
    <source>
        <dbReference type="SAM" id="MobiDB-lite"/>
    </source>
</evidence>
<gene>
    <name evidence="3" type="ORF">M972_11964</name>
</gene>
<organism evidence="3 4">
    <name type="scientific">Acetivibrio thermocellus AD2</name>
    <dbReference type="NCBI Taxonomy" id="1138384"/>
    <lineage>
        <taxon>Bacteria</taxon>
        <taxon>Bacillati</taxon>
        <taxon>Bacillota</taxon>
        <taxon>Clostridia</taxon>
        <taxon>Eubacteriales</taxon>
        <taxon>Oscillospiraceae</taxon>
        <taxon>Acetivibrio</taxon>
    </lineage>
</organism>
<name>A0AB36TEJ9_ACETH</name>
<evidence type="ECO:0000313" key="3">
    <source>
        <dbReference type="EMBL" id="PFH02198.1"/>
    </source>
</evidence>
<feature type="compositionally biased region" description="Low complexity" evidence="1">
    <location>
        <begin position="42"/>
        <end position="57"/>
    </location>
</feature>
<dbReference type="EMBL" id="PDBW01000001">
    <property type="protein sequence ID" value="PFH02198.1"/>
    <property type="molecule type" value="Genomic_DNA"/>
</dbReference>
<dbReference type="PROSITE" id="PS51257">
    <property type="entry name" value="PROKAR_LIPOPROTEIN"/>
    <property type="match status" value="1"/>
</dbReference>
<proteinExistence type="predicted"/>
<feature type="signal peptide" evidence="2">
    <location>
        <begin position="1"/>
        <end position="24"/>
    </location>
</feature>
<sequence>MRKTILMIIVAALLVLVGCDNVMTQSPAVTSSGIQSGASPVNTSGGQSNNSSGSESSYVETYTDESHKQIQYGKLSFDIGEFHVVSRKRSDNTETFECEIDKGKTRPQTRMSVKIQEIEKMDFADIQTIASYLKEMSPNYERIRIYDNVTDDSGITGLYSVTGKELTKYIVCYGDVCYLIESDYDILEVYLFKGDPDANYQADKYKIECADSFVADVNEITYYNKDGSEKVEYDITQGKDGIKYSAGLNYDKEKYMSEFVLKNEEGKKLLELSVSSAFDKSAIIKFLDLNRDGYVDIQFLETEGTMNNIYALYVWDDSQKNFVQVKCDEMLSAIEAYDGYLMNWQKAGADSGIVQKLVWKDKFTLVKESEEAYQAE</sequence>
<keyword evidence="2" id="KW-0732">Signal</keyword>
<evidence type="ECO:0000313" key="4">
    <source>
        <dbReference type="Proteomes" id="UP000223596"/>
    </source>
</evidence>
<dbReference type="Proteomes" id="UP000223596">
    <property type="component" value="Unassembled WGS sequence"/>
</dbReference>
<feature type="compositionally biased region" description="Polar residues" evidence="1">
    <location>
        <begin position="29"/>
        <end position="41"/>
    </location>
</feature>
<comment type="caution">
    <text evidence="3">The sequence shown here is derived from an EMBL/GenBank/DDBJ whole genome shotgun (WGS) entry which is preliminary data.</text>
</comment>
<feature type="region of interest" description="Disordered" evidence="1">
    <location>
        <begin position="29"/>
        <end position="62"/>
    </location>
</feature>
<evidence type="ECO:0008006" key="5">
    <source>
        <dbReference type="Google" id="ProtNLM"/>
    </source>
</evidence>